<protein>
    <recommendedName>
        <fullName evidence="7">Lipopolysaccharide assembly protein A domain-containing protein</fullName>
    </recommendedName>
</protein>
<gene>
    <name evidence="8" type="ORF">SAMN06295910_2519</name>
</gene>
<evidence type="ECO:0000313" key="8">
    <source>
        <dbReference type="EMBL" id="SMF76973.1"/>
    </source>
</evidence>
<dbReference type="RefSeq" id="WP_085219077.1">
    <property type="nucleotide sequence ID" value="NZ_LT840185.1"/>
</dbReference>
<evidence type="ECO:0000256" key="4">
    <source>
        <dbReference type="ARBA" id="ARBA00023136"/>
    </source>
</evidence>
<proteinExistence type="predicted"/>
<evidence type="ECO:0000259" key="7">
    <source>
        <dbReference type="Pfam" id="PF06305"/>
    </source>
</evidence>
<dbReference type="Proteomes" id="UP000192934">
    <property type="component" value="Chromosome I"/>
</dbReference>
<evidence type="ECO:0000313" key="9">
    <source>
        <dbReference type="Proteomes" id="UP000192934"/>
    </source>
</evidence>
<dbReference type="EMBL" id="LT840185">
    <property type="protein sequence ID" value="SMF76973.1"/>
    <property type="molecule type" value="Genomic_DNA"/>
</dbReference>
<keyword evidence="4 6" id="KW-0472">Membrane</keyword>
<evidence type="ECO:0000256" key="5">
    <source>
        <dbReference type="SAM" id="MobiDB-lite"/>
    </source>
</evidence>
<organism evidence="8 9">
    <name type="scientific">Allosphingosinicella indica</name>
    <dbReference type="NCBI Taxonomy" id="941907"/>
    <lineage>
        <taxon>Bacteria</taxon>
        <taxon>Pseudomonadati</taxon>
        <taxon>Pseudomonadota</taxon>
        <taxon>Alphaproteobacteria</taxon>
        <taxon>Sphingomonadales</taxon>
        <taxon>Sphingomonadaceae</taxon>
        <taxon>Allosphingosinicella</taxon>
    </lineage>
</organism>
<evidence type="ECO:0000256" key="1">
    <source>
        <dbReference type="ARBA" id="ARBA00022475"/>
    </source>
</evidence>
<keyword evidence="9" id="KW-1185">Reference proteome</keyword>
<dbReference type="STRING" id="941907.SAMN06295910_2519"/>
<dbReference type="GO" id="GO:0005886">
    <property type="term" value="C:plasma membrane"/>
    <property type="evidence" value="ECO:0007669"/>
    <property type="project" value="InterPro"/>
</dbReference>
<feature type="domain" description="Lipopolysaccharide assembly protein A" evidence="7">
    <location>
        <begin position="23"/>
        <end position="80"/>
    </location>
</feature>
<evidence type="ECO:0000256" key="3">
    <source>
        <dbReference type="ARBA" id="ARBA00022989"/>
    </source>
</evidence>
<feature type="transmembrane region" description="Helical" evidence="6">
    <location>
        <begin position="41"/>
        <end position="60"/>
    </location>
</feature>
<name>A0A1X7GYZ8_9SPHN</name>
<keyword evidence="3 6" id="KW-1133">Transmembrane helix</keyword>
<keyword evidence="2 6" id="KW-0812">Transmembrane</keyword>
<keyword evidence="1" id="KW-1003">Cell membrane</keyword>
<evidence type="ECO:0000256" key="6">
    <source>
        <dbReference type="SAM" id="Phobius"/>
    </source>
</evidence>
<evidence type="ECO:0000256" key="2">
    <source>
        <dbReference type="ARBA" id="ARBA00022692"/>
    </source>
</evidence>
<dbReference type="OrthoDB" id="7595841at2"/>
<reference evidence="9" key="1">
    <citation type="submission" date="2017-04" db="EMBL/GenBank/DDBJ databases">
        <authorList>
            <person name="Varghese N."/>
            <person name="Submissions S."/>
        </authorList>
    </citation>
    <scope>NUCLEOTIDE SEQUENCE [LARGE SCALE GENOMIC DNA]</scope>
    <source>
        <strain evidence="9">Dd16</strain>
    </source>
</reference>
<accession>A0A1X7GYZ8</accession>
<sequence>MQFLRTLFWVALAVAVVLFATANWNSVTLTLWGGLQADVKLPALIFFAFLLGLVPMFLISRARIWTLKRRLEALERQIAASLPAAPAPVAAAVEPLDPADPASPRTGADDRVATDSKVWPAT</sequence>
<feature type="region of interest" description="Disordered" evidence="5">
    <location>
        <begin position="94"/>
        <end position="122"/>
    </location>
</feature>
<dbReference type="AlphaFoldDB" id="A0A1X7GYZ8"/>
<dbReference type="InterPro" id="IPR010445">
    <property type="entry name" value="LapA_dom"/>
</dbReference>
<dbReference type="Pfam" id="PF06305">
    <property type="entry name" value="LapA_dom"/>
    <property type="match status" value="1"/>
</dbReference>